<keyword evidence="4 12" id="KW-0808">Transferase</keyword>
<dbReference type="FunFam" id="3.30.420.40:FF:000177">
    <property type="entry name" value="Glycerol kinase"/>
    <property type="match status" value="1"/>
</dbReference>
<dbReference type="PROSITE" id="PS00933">
    <property type="entry name" value="FGGY_KINASES_1"/>
    <property type="match status" value="1"/>
</dbReference>
<evidence type="ECO:0000256" key="9">
    <source>
        <dbReference type="ARBA" id="ARBA00043149"/>
    </source>
</evidence>
<dbReference type="PANTHER" id="PTHR10196">
    <property type="entry name" value="SUGAR KINASE"/>
    <property type="match status" value="1"/>
</dbReference>
<evidence type="ECO:0000256" key="5">
    <source>
        <dbReference type="ARBA" id="ARBA00022741"/>
    </source>
</evidence>
<comment type="pathway">
    <text evidence="1">Polyol metabolism; glycerol degradation via glycerol kinase pathway; sn-glycerol 3-phosphate from glycerol: step 1/1.</text>
</comment>
<evidence type="ECO:0000256" key="12">
    <source>
        <dbReference type="RuleBase" id="RU003733"/>
    </source>
</evidence>
<dbReference type="Pfam" id="PF02782">
    <property type="entry name" value="FGGY_C"/>
    <property type="match status" value="1"/>
</dbReference>
<dbReference type="SUPFAM" id="SSF53067">
    <property type="entry name" value="Actin-like ATPase domain"/>
    <property type="match status" value="2"/>
</dbReference>
<dbReference type="GO" id="GO:0046167">
    <property type="term" value="P:glycerol-3-phosphate biosynthetic process"/>
    <property type="evidence" value="ECO:0007669"/>
    <property type="project" value="TreeGrafter"/>
</dbReference>
<dbReference type="NCBIfam" id="TIGR01311">
    <property type="entry name" value="glycerol_kin"/>
    <property type="match status" value="1"/>
</dbReference>
<dbReference type="GO" id="GO:0005524">
    <property type="term" value="F:ATP binding"/>
    <property type="evidence" value="ECO:0007669"/>
    <property type="project" value="UniProtKB-KW"/>
</dbReference>
<dbReference type="NCBIfam" id="NF000756">
    <property type="entry name" value="PRK00047.1"/>
    <property type="match status" value="1"/>
</dbReference>
<dbReference type="GO" id="GO:0006641">
    <property type="term" value="P:triglyceride metabolic process"/>
    <property type="evidence" value="ECO:0007669"/>
    <property type="project" value="TreeGrafter"/>
</dbReference>
<keyword evidence="15" id="KW-1185">Reference proteome</keyword>
<evidence type="ECO:0000256" key="1">
    <source>
        <dbReference type="ARBA" id="ARBA00005190"/>
    </source>
</evidence>
<proteinExistence type="inferred from homology"/>
<evidence type="ECO:0000313" key="16">
    <source>
        <dbReference type="WBParaSite" id="sdigi.contig1170.g10247.t1"/>
    </source>
</evidence>
<dbReference type="InterPro" id="IPR018485">
    <property type="entry name" value="FGGY_C"/>
</dbReference>
<name>A0A915PKF9_9BILA</name>
<dbReference type="CDD" id="cd07792">
    <property type="entry name" value="ASKHA_NBD_FGGY_GK1-3-like"/>
    <property type="match status" value="1"/>
</dbReference>
<dbReference type="InterPro" id="IPR005999">
    <property type="entry name" value="Glycerol_kin"/>
</dbReference>
<dbReference type="Pfam" id="PF00370">
    <property type="entry name" value="FGGY_N"/>
    <property type="match status" value="1"/>
</dbReference>
<comment type="similarity">
    <text evidence="2 12">Belongs to the FGGY kinase family.</text>
</comment>
<evidence type="ECO:0000256" key="11">
    <source>
        <dbReference type="ARBA" id="ARBA00071571"/>
    </source>
</evidence>
<protein>
    <recommendedName>
        <fullName evidence="11">Probable glycerol kinase</fullName>
        <ecNumber evidence="3">2.7.1.30</ecNumber>
    </recommendedName>
    <alternativeName>
        <fullName evidence="9">ATP:glycerol 3-phosphotransferase</fullName>
    </alternativeName>
</protein>
<keyword evidence="6 12" id="KW-0418">Kinase</keyword>
<evidence type="ECO:0000256" key="3">
    <source>
        <dbReference type="ARBA" id="ARBA00012099"/>
    </source>
</evidence>
<dbReference type="PIRSF" id="PIRSF000538">
    <property type="entry name" value="GlpK"/>
    <property type="match status" value="1"/>
</dbReference>
<feature type="domain" description="Carbohydrate kinase FGGY N-terminal" evidence="13">
    <location>
        <begin position="8"/>
        <end position="257"/>
    </location>
</feature>
<dbReference type="InterPro" id="IPR018484">
    <property type="entry name" value="FGGY_N"/>
</dbReference>
<dbReference type="PANTHER" id="PTHR10196:SF69">
    <property type="entry name" value="GLYCEROL KINASE"/>
    <property type="match status" value="1"/>
</dbReference>
<dbReference type="InterPro" id="IPR018483">
    <property type="entry name" value="Carb_kinase_FGGY_CS"/>
</dbReference>
<evidence type="ECO:0000256" key="2">
    <source>
        <dbReference type="ARBA" id="ARBA00009156"/>
    </source>
</evidence>
<keyword evidence="7" id="KW-0319">Glycerol metabolism</keyword>
<dbReference type="GO" id="GO:0004370">
    <property type="term" value="F:glycerol kinase activity"/>
    <property type="evidence" value="ECO:0007669"/>
    <property type="project" value="UniProtKB-EC"/>
</dbReference>
<dbReference type="FunFam" id="3.30.420.40:FF:000108">
    <property type="entry name" value="Glycerol kinase, glycosomal"/>
    <property type="match status" value="1"/>
</dbReference>
<evidence type="ECO:0000256" key="8">
    <source>
        <dbReference type="ARBA" id="ARBA00022840"/>
    </source>
</evidence>
<sequence>MEIKTELIGAIDQSTSSTRFMIYQLNSRKVITSHQIEIKQFFPYPGWVELDPEEILATTIKCIDECCGNIKKAGFDINDIKAIGICNQRETTILWDCETGNALYNAICWLDNRTIDLANLFIEKTSSKSKEEFRNVTGLPIHSYFSALKIRWLLDNVDSVKDSLNRGNLMFGTVDSWLIYKLTGRHITDVTNASRTMLMSIKTLNWDKDICDFFGIPINILPKIHPSAEIYDTISKGILKGVPLAGCLGDQQAAMFGEHCFETGEAKCTYGTGTFVLINIGTDIVINESGMVTTVAYQASLGSDEKVCYALEGSGSIGGNAIRFLRDNLQFIKDASEVEPAAASVSGTDGVIFVPCFTGLYAPYWDSTARGIICGLVQTTKKAHIIRAVLEAVCFQTEEMIEAVRMNLPDDQKLKIFKVDGGMTVNSLFLQLLSDITGMEVIKSAHTEASCWGAAMVAAIGAKIISFEDIRKNRTNNETIWKPNISVDERRLMIDIWKKAINRARGWLHDQKTEQI</sequence>
<dbReference type="AlphaFoldDB" id="A0A915PKF9"/>
<keyword evidence="8" id="KW-0067">ATP-binding</keyword>
<dbReference type="PROSITE" id="PS00445">
    <property type="entry name" value="FGGY_KINASES_2"/>
    <property type="match status" value="1"/>
</dbReference>
<dbReference type="EC" id="2.7.1.30" evidence="3"/>
<evidence type="ECO:0000313" key="15">
    <source>
        <dbReference type="Proteomes" id="UP000887581"/>
    </source>
</evidence>
<dbReference type="InterPro" id="IPR000577">
    <property type="entry name" value="Carb_kinase_FGGY"/>
</dbReference>
<dbReference type="InterPro" id="IPR043129">
    <property type="entry name" value="ATPase_NBD"/>
</dbReference>
<evidence type="ECO:0000256" key="7">
    <source>
        <dbReference type="ARBA" id="ARBA00022798"/>
    </source>
</evidence>
<evidence type="ECO:0000259" key="13">
    <source>
        <dbReference type="Pfam" id="PF00370"/>
    </source>
</evidence>
<evidence type="ECO:0000256" key="4">
    <source>
        <dbReference type="ARBA" id="ARBA00022679"/>
    </source>
</evidence>
<dbReference type="Gene3D" id="3.30.420.40">
    <property type="match status" value="2"/>
</dbReference>
<evidence type="ECO:0000259" key="14">
    <source>
        <dbReference type="Pfam" id="PF02782"/>
    </source>
</evidence>
<feature type="domain" description="Carbohydrate kinase FGGY C-terminal" evidence="14">
    <location>
        <begin position="266"/>
        <end position="461"/>
    </location>
</feature>
<dbReference type="GO" id="GO:0006071">
    <property type="term" value="P:glycerol metabolic process"/>
    <property type="evidence" value="ECO:0007669"/>
    <property type="project" value="UniProtKB-KW"/>
</dbReference>
<evidence type="ECO:0000256" key="6">
    <source>
        <dbReference type="ARBA" id="ARBA00022777"/>
    </source>
</evidence>
<accession>A0A915PKF9</accession>
<dbReference type="GO" id="GO:0005739">
    <property type="term" value="C:mitochondrion"/>
    <property type="evidence" value="ECO:0007669"/>
    <property type="project" value="TreeGrafter"/>
</dbReference>
<dbReference type="WBParaSite" id="sdigi.contig1170.g10247.t1">
    <property type="protein sequence ID" value="sdigi.contig1170.g10247.t1"/>
    <property type="gene ID" value="sdigi.contig1170.g10247"/>
</dbReference>
<comment type="catalytic activity">
    <reaction evidence="10">
        <text>glycerol + ATP = sn-glycerol 3-phosphate + ADP + H(+)</text>
        <dbReference type="Rhea" id="RHEA:21644"/>
        <dbReference type="ChEBI" id="CHEBI:15378"/>
        <dbReference type="ChEBI" id="CHEBI:17754"/>
        <dbReference type="ChEBI" id="CHEBI:30616"/>
        <dbReference type="ChEBI" id="CHEBI:57597"/>
        <dbReference type="ChEBI" id="CHEBI:456216"/>
        <dbReference type="EC" id="2.7.1.30"/>
    </reaction>
</comment>
<evidence type="ECO:0000256" key="10">
    <source>
        <dbReference type="ARBA" id="ARBA00052101"/>
    </source>
</evidence>
<organism evidence="15 16">
    <name type="scientific">Setaria digitata</name>
    <dbReference type="NCBI Taxonomy" id="48799"/>
    <lineage>
        <taxon>Eukaryota</taxon>
        <taxon>Metazoa</taxon>
        <taxon>Ecdysozoa</taxon>
        <taxon>Nematoda</taxon>
        <taxon>Chromadorea</taxon>
        <taxon>Rhabditida</taxon>
        <taxon>Spirurina</taxon>
        <taxon>Spiruromorpha</taxon>
        <taxon>Filarioidea</taxon>
        <taxon>Setariidae</taxon>
        <taxon>Setaria</taxon>
    </lineage>
</organism>
<keyword evidence="5" id="KW-0547">Nucleotide-binding</keyword>
<reference evidence="16" key="1">
    <citation type="submission" date="2022-11" db="UniProtKB">
        <authorList>
            <consortium name="WormBaseParasite"/>
        </authorList>
    </citation>
    <scope>IDENTIFICATION</scope>
</reference>
<dbReference type="InterPro" id="IPR042018">
    <property type="entry name" value="GK1-3_metazoan-type"/>
</dbReference>
<dbReference type="Proteomes" id="UP000887581">
    <property type="component" value="Unplaced"/>
</dbReference>